<dbReference type="Proteomes" id="UP000187203">
    <property type="component" value="Unassembled WGS sequence"/>
</dbReference>
<comment type="caution">
    <text evidence="1">The sequence shown here is derived from an EMBL/GenBank/DDBJ whole genome shotgun (WGS) entry which is preliminary data.</text>
</comment>
<reference evidence="2" key="1">
    <citation type="submission" date="2013-09" db="EMBL/GenBank/DDBJ databases">
        <title>Corchorus olitorius genome sequencing.</title>
        <authorList>
            <person name="Alam M."/>
            <person name="Haque M.S."/>
            <person name="Islam M.S."/>
            <person name="Emdad E.M."/>
            <person name="Islam M.M."/>
            <person name="Ahmed B."/>
            <person name="Halim A."/>
            <person name="Hossen Q.M.M."/>
            <person name="Hossain M.Z."/>
            <person name="Ahmed R."/>
            <person name="Khan M.M."/>
            <person name="Islam R."/>
            <person name="Rashid M.M."/>
            <person name="Khan S.A."/>
            <person name="Rahman M.S."/>
            <person name="Alam M."/>
            <person name="Yahiya A.S."/>
            <person name="Khan M.S."/>
            <person name="Azam M.S."/>
            <person name="Haque T."/>
            <person name="Lashkar M.Z.H."/>
            <person name="Akhand A.I."/>
            <person name="Morshed G."/>
            <person name="Roy S."/>
            <person name="Uddin K.S."/>
            <person name="Rabeya T."/>
            <person name="Hossain A.S."/>
            <person name="Chowdhury A."/>
            <person name="Snigdha A.R."/>
            <person name="Mortoza M.S."/>
            <person name="Matin S.A."/>
            <person name="Hoque S.M.E."/>
            <person name="Islam M.K."/>
            <person name="Roy D.K."/>
            <person name="Haider R."/>
            <person name="Moosa M.M."/>
            <person name="Elias S.M."/>
            <person name="Hasan A.M."/>
            <person name="Jahan S."/>
            <person name="Shafiuddin M."/>
            <person name="Mahmood N."/>
            <person name="Shommy N.S."/>
        </authorList>
    </citation>
    <scope>NUCLEOTIDE SEQUENCE [LARGE SCALE GENOMIC DNA]</scope>
    <source>
        <strain evidence="2">cv. O-4</strain>
    </source>
</reference>
<proteinExistence type="predicted"/>
<evidence type="ECO:0000313" key="2">
    <source>
        <dbReference type="Proteomes" id="UP000187203"/>
    </source>
</evidence>
<organism evidence="1 2">
    <name type="scientific">Corchorus olitorius</name>
    <dbReference type="NCBI Taxonomy" id="93759"/>
    <lineage>
        <taxon>Eukaryota</taxon>
        <taxon>Viridiplantae</taxon>
        <taxon>Streptophyta</taxon>
        <taxon>Embryophyta</taxon>
        <taxon>Tracheophyta</taxon>
        <taxon>Spermatophyta</taxon>
        <taxon>Magnoliopsida</taxon>
        <taxon>eudicotyledons</taxon>
        <taxon>Gunneridae</taxon>
        <taxon>Pentapetalae</taxon>
        <taxon>rosids</taxon>
        <taxon>malvids</taxon>
        <taxon>Malvales</taxon>
        <taxon>Malvaceae</taxon>
        <taxon>Grewioideae</taxon>
        <taxon>Apeibeae</taxon>
        <taxon>Corchorus</taxon>
    </lineage>
</organism>
<sequence length="53" mass="6216">MKREENNTVLKSAVRKSLCFFLPCRQFSRGFFSLSLVLFLVFDRTLCPSQAKR</sequence>
<accession>A0A1R3H278</accession>
<evidence type="ECO:0000313" key="1">
    <source>
        <dbReference type="EMBL" id="OMO64350.1"/>
    </source>
</evidence>
<dbReference type="AlphaFoldDB" id="A0A1R3H278"/>
<keyword evidence="2" id="KW-1185">Reference proteome</keyword>
<gene>
    <name evidence="1" type="ORF">COLO4_32070</name>
</gene>
<name>A0A1R3H278_9ROSI</name>
<protein>
    <submittedName>
        <fullName evidence="1">Uncharacterized protein</fullName>
    </submittedName>
</protein>
<dbReference type="EMBL" id="AWUE01020976">
    <property type="protein sequence ID" value="OMO64350.1"/>
    <property type="molecule type" value="Genomic_DNA"/>
</dbReference>